<keyword evidence="4" id="KW-1134">Transmembrane beta strand</keyword>
<evidence type="ECO:0000256" key="1">
    <source>
        <dbReference type="ARBA" id="ARBA00004442"/>
    </source>
</evidence>
<sequence>MIKKQTLLLSVVLATSLYAQSVTLDEAIAIALENNKQLRVSDISLKIADTLYNQAMSAHYPTLDVSVTAMRLDEAPTFEMRGLATVDNTGIKNLYSGLGGAYTTLGATAGAVSADSGTLDLATQGTLNAIAASATTTGTQFSAAAAAIPDQGSLPIDMEVQMMGRDTVMSQIDFMLPLYTGGKITAITEQAKIGKAISQEGVVRTRNQVIYDVKKYYYGVVLAKRVEKLASDTLERMSFTRDLTSQLYQGGSMKVKKTDYLRSKMSVNMIEVFYEDIKSKVVMAKAALANAMGYSWEKEIDATDDKLPAPVMDKSMKMMVQKAYEFNPDYKTLKLAIKVQDAKIDEAQSGYLPQVAFVASAQHMYNDYEYGVINDTNKNSWSIGVGVQWSLFNGMRTTNQVQQSRLEKLKMQEQEILLQDGLALQIKQAYLEMQSTYNKYKVLVDAVEVAKENRDLNTRAYQEDMVETKDVIESQLFEALTEADFYRCQNDYALARAKSDLIVGNAIEDSINK</sequence>
<reference evidence="9 10" key="1">
    <citation type="submission" date="2020-05" db="EMBL/GenBank/DDBJ databases">
        <title>Sulfurimonas marisnigri, sp. nov., and Sulfurimonas baltica, sp. nov., manganese oxide reducing chemolithoautotrophs of the class Epsilonproteobacteria isolated from the pelagic redoxclines of the Black and Baltic Seas and emended description of the genus Sulfurimonas.</title>
        <authorList>
            <person name="Henkel J.V."/>
            <person name="Laudan C."/>
            <person name="Werner J."/>
            <person name="Neu T."/>
            <person name="Plewe S."/>
            <person name="Sproer C."/>
            <person name="Bunk B."/>
            <person name="Schulz-Vogt H.N."/>
        </authorList>
    </citation>
    <scope>NUCLEOTIDE SEQUENCE [LARGE SCALE GENOMIC DNA]</scope>
    <source>
        <strain evidence="9 10">SoZ1</strain>
    </source>
</reference>
<keyword evidence="6" id="KW-0472">Membrane</keyword>
<evidence type="ECO:0000256" key="7">
    <source>
        <dbReference type="ARBA" id="ARBA00023237"/>
    </source>
</evidence>
<comment type="similarity">
    <text evidence="2">Belongs to the outer membrane factor (OMF) (TC 1.B.17) family.</text>
</comment>
<evidence type="ECO:0000256" key="2">
    <source>
        <dbReference type="ARBA" id="ARBA00007613"/>
    </source>
</evidence>
<dbReference type="PANTHER" id="PTHR30026">
    <property type="entry name" value="OUTER MEMBRANE PROTEIN TOLC"/>
    <property type="match status" value="1"/>
</dbReference>
<dbReference type="SUPFAM" id="SSF56954">
    <property type="entry name" value="Outer membrane efflux proteins (OEP)"/>
    <property type="match status" value="1"/>
</dbReference>
<dbReference type="Pfam" id="PF02321">
    <property type="entry name" value="OEP"/>
    <property type="match status" value="1"/>
</dbReference>
<dbReference type="GO" id="GO:0009279">
    <property type="term" value="C:cell outer membrane"/>
    <property type="evidence" value="ECO:0007669"/>
    <property type="project" value="UniProtKB-SubCell"/>
</dbReference>
<evidence type="ECO:0000256" key="3">
    <source>
        <dbReference type="ARBA" id="ARBA00022448"/>
    </source>
</evidence>
<keyword evidence="7" id="KW-0998">Cell outer membrane</keyword>
<dbReference type="InterPro" id="IPR051906">
    <property type="entry name" value="TolC-like"/>
</dbReference>
<protein>
    <submittedName>
        <fullName evidence="9">TolC family protein</fullName>
    </submittedName>
</protein>
<keyword evidence="10" id="KW-1185">Reference proteome</keyword>
<evidence type="ECO:0000313" key="9">
    <source>
        <dbReference type="EMBL" id="QOY54215.1"/>
    </source>
</evidence>
<dbReference type="RefSeq" id="WP_194366261.1">
    <property type="nucleotide sequence ID" value="NZ_CP054493.1"/>
</dbReference>
<feature type="chain" id="PRO_5032739381" evidence="8">
    <location>
        <begin position="20"/>
        <end position="513"/>
    </location>
</feature>
<evidence type="ECO:0000256" key="5">
    <source>
        <dbReference type="ARBA" id="ARBA00022692"/>
    </source>
</evidence>
<name>A0A7S7LZP0_9BACT</name>
<gene>
    <name evidence="9" type="ORF">HUE87_10070</name>
</gene>
<evidence type="ECO:0000256" key="8">
    <source>
        <dbReference type="SAM" id="SignalP"/>
    </source>
</evidence>
<comment type="subcellular location">
    <subcellularLocation>
        <location evidence="1">Cell outer membrane</location>
    </subcellularLocation>
</comment>
<dbReference type="Proteomes" id="UP000593836">
    <property type="component" value="Chromosome"/>
</dbReference>
<accession>A0A7S7LZP0</accession>
<keyword evidence="8" id="KW-0732">Signal</keyword>
<evidence type="ECO:0000313" key="10">
    <source>
        <dbReference type="Proteomes" id="UP000593836"/>
    </source>
</evidence>
<dbReference type="AlphaFoldDB" id="A0A7S7LZP0"/>
<dbReference type="Gene3D" id="1.20.1600.10">
    <property type="entry name" value="Outer membrane efflux proteins (OEP)"/>
    <property type="match status" value="1"/>
</dbReference>
<dbReference type="GO" id="GO:0015288">
    <property type="term" value="F:porin activity"/>
    <property type="evidence" value="ECO:0007669"/>
    <property type="project" value="TreeGrafter"/>
</dbReference>
<evidence type="ECO:0000256" key="4">
    <source>
        <dbReference type="ARBA" id="ARBA00022452"/>
    </source>
</evidence>
<feature type="signal peptide" evidence="8">
    <location>
        <begin position="1"/>
        <end position="19"/>
    </location>
</feature>
<dbReference type="EMBL" id="CP054493">
    <property type="protein sequence ID" value="QOY54215.1"/>
    <property type="molecule type" value="Genomic_DNA"/>
</dbReference>
<keyword evidence="3" id="KW-0813">Transport</keyword>
<dbReference type="InterPro" id="IPR003423">
    <property type="entry name" value="OMP_efflux"/>
</dbReference>
<keyword evidence="5" id="KW-0812">Transmembrane</keyword>
<proteinExistence type="inferred from homology"/>
<organism evidence="9 10">
    <name type="scientific">Candidatus Sulfurimonas marisnigri</name>
    <dbReference type="NCBI Taxonomy" id="2740405"/>
    <lineage>
        <taxon>Bacteria</taxon>
        <taxon>Pseudomonadati</taxon>
        <taxon>Campylobacterota</taxon>
        <taxon>Epsilonproteobacteria</taxon>
        <taxon>Campylobacterales</taxon>
        <taxon>Sulfurimonadaceae</taxon>
        <taxon>Sulfurimonas</taxon>
    </lineage>
</organism>
<dbReference type="PANTHER" id="PTHR30026:SF20">
    <property type="entry name" value="OUTER MEMBRANE PROTEIN TOLC"/>
    <property type="match status" value="1"/>
</dbReference>
<evidence type="ECO:0000256" key="6">
    <source>
        <dbReference type="ARBA" id="ARBA00023136"/>
    </source>
</evidence>
<dbReference type="KEGG" id="smas:HUE87_10070"/>
<dbReference type="GO" id="GO:0015562">
    <property type="term" value="F:efflux transmembrane transporter activity"/>
    <property type="evidence" value="ECO:0007669"/>
    <property type="project" value="InterPro"/>
</dbReference>
<dbReference type="GO" id="GO:1990281">
    <property type="term" value="C:efflux pump complex"/>
    <property type="evidence" value="ECO:0007669"/>
    <property type="project" value="TreeGrafter"/>
</dbReference>